<dbReference type="EMBL" id="CM056741">
    <property type="protein sequence ID" value="KAJ8686630.1"/>
    <property type="molecule type" value="Genomic_DNA"/>
</dbReference>
<accession>A0ACC2PT81</accession>
<comment type="caution">
    <text evidence="1">The sequence shown here is derived from an EMBL/GenBank/DDBJ whole genome shotgun (WGS) entry which is preliminary data.</text>
</comment>
<reference evidence="1" key="1">
    <citation type="submission" date="2023-04" db="EMBL/GenBank/DDBJ databases">
        <title>A chromosome-level genome assembly of the parasitoid wasp Eretmocerus hayati.</title>
        <authorList>
            <person name="Zhong Y."/>
            <person name="Liu S."/>
            <person name="Liu Y."/>
        </authorList>
    </citation>
    <scope>NUCLEOTIDE SEQUENCE</scope>
    <source>
        <strain evidence="1">ZJU_SS_LIU_2023</strain>
    </source>
</reference>
<sequence>MKMRYGGVKSASLMLPIFAVAVIGVVMIQVLADEEASAPPESVEVSAPFGKSKGSFLKTRLGKDILAFRGLRYAEAPTGQQRFQPPVPVAPLESIFDASEEGPACPQSFSENQSEDCLRLNIYTTKLSTADDLVRRPVIVYFHPGGFYESSGQSFIEGPQYLLDHDIVLVTVNYRLSSLGFMSAGDSLLPGNLGLKDQVEALRWVKKNIAAFGGDPSCVTITGYSAGSWSVSLHMVSPMSVGLFHRAIAMSGSAIYQEPLPTNQTHLAKKQAEILGCPTDTIGNMLVCLNTKTTEEFAEGVAQFFEWYNNPILQWLPVVEPEVRGVERFLPDQPIELIKQGKFHKVPFITGVTKDEFGGQIVQMIEQAKSGNDSMFKDLNDEWERLAPINFLYERDTERSKVISRRLNEYYLKGKPVSIENSEGLAHLFADGVIGYSVHRLVNAVASASDKPVYYYNFTYQGPYSHVTWNNTKKPYGVVHHDDLLYIFRVSFFPDFEKDSPDMKTVERMTSIWANFAKTGEPIPKDNELFKNVTWEPYTTENKRHLEIGNELVMKDSSNDERMKLWDEISSVPHED</sequence>
<protein>
    <submittedName>
        <fullName evidence="1">Uncharacterized protein</fullName>
    </submittedName>
</protein>
<name>A0ACC2PT81_9HYME</name>
<evidence type="ECO:0000313" key="1">
    <source>
        <dbReference type="EMBL" id="KAJ8686630.1"/>
    </source>
</evidence>
<dbReference type="Proteomes" id="UP001239111">
    <property type="component" value="Chromosome 1"/>
</dbReference>
<keyword evidence="2" id="KW-1185">Reference proteome</keyword>
<proteinExistence type="predicted"/>
<gene>
    <name evidence="1" type="ORF">QAD02_022424</name>
</gene>
<organism evidence="1 2">
    <name type="scientific">Eretmocerus hayati</name>
    <dbReference type="NCBI Taxonomy" id="131215"/>
    <lineage>
        <taxon>Eukaryota</taxon>
        <taxon>Metazoa</taxon>
        <taxon>Ecdysozoa</taxon>
        <taxon>Arthropoda</taxon>
        <taxon>Hexapoda</taxon>
        <taxon>Insecta</taxon>
        <taxon>Pterygota</taxon>
        <taxon>Neoptera</taxon>
        <taxon>Endopterygota</taxon>
        <taxon>Hymenoptera</taxon>
        <taxon>Apocrita</taxon>
        <taxon>Proctotrupomorpha</taxon>
        <taxon>Chalcidoidea</taxon>
        <taxon>Aphelinidae</taxon>
        <taxon>Aphelininae</taxon>
        <taxon>Eretmocerus</taxon>
    </lineage>
</organism>
<evidence type="ECO:0000313" key="2">
    <source>
        <dbReference type="Proteomes" id="UP001239111"/>
    </source>
</evidence>